<protein>
    <submittedName>
        <fullName evidence="2">Uncharacterized protein</fullName>
    </submittedName>
</protein>
<organism evidence="2 3">
    <name type="scientific">Cytospora mali</name>
    <name type="common">Apple Valsa canker fungus</name>
    <name type="synonym">Valsa mali</name>
    <dbReference type="NCBI Taxonomy" id="578113"/>
    <lineage>
        <taxon>Eukaryota</taxon>
        <taxon>Fungi</taxon>
        <taxon>Dikarya</taxon>
        <taxon>Ascomycota</taxon>
        <taxon>Pezizomycotina</taxon>
        <taxon>Sordariomycetes</taxon>
        <taxon>Sordariomycetidae</taxon>
        <taxon>Diaporthales</taxon>
        <taxon>Cytosporaceae</taxon>
        <taxon>Cytospora</taxon>
    </lineage>
</organism>
<evidence type="ECO:0000313" key="3">
    <source>
        <dbReference type="Proteomes" id="UP000078576"/>
    </source>
</evidence>
<feature type="compositionally biased region" description="Polar residues" evidence="1">
    <location>
        <begin position="1"/>
        <end position="11"/>
    </location>
</feature>
<keyword evidence="3" id="KW-1185">Reference proteome</keyword>
<dbReference type="Proteomes" id="UP000078576">
    <property type="component" value="Unassembled WGS sequence"/>
</dbReference>
<proteinExistence type="predicted"/>
<accession>A0A194UPI3</accession>
<evidence type="ECO:0000313" key="2">
    <source>
        <dbReference type="EMBL" id="KUI53553.1"/>
    </source>
</evidence>
<evidence type="ECO:0000256" key="1">
    <source>
        <dbReference type="SAM" id="MobiDB-lite"/>
    </source>
</evidence>
<feature type="region of interest" description="Disordered" evidence="1">
    <location>
        <begin position="1"/>
        <end position="77"/>
    </location>
</feature>
<reference evidence="3" key="1">
    <citation type="submission" date="2014-12" db="EMBL/GenBank/DDBJ databases">
        <title>Genome Sequence of Valsa Canker Pathogens Uncovers a Specific Adaption of Colonization on Woody Bark.</title>
        <authorList>
            <person name="Yin Z."/>
            <person name="Liu H."/>
            <person name="Gao X."/>
            <person name="Li Z."/>
            <person name="Song N."/>
            <person name="Ke X."/>
            <person name="Dai Q."/>
            <person name="Wu Y."/>
            <person name="Sun Y."/>
            <person name="Xu J.-R."/>
            <person name="Kang Z.K."/>
            <person name="Wang L."/>
            <person name="Huang L."/>
        </authorList>
    </citation>
    <scope>NUCLEOTIDE SEQUENCE [LARGE SCALE GENOMIC DNA]</scope>
    <source>
        <strain evidence="3">SXYL134</strain>
    </source>
</reference>
<dbReference type="OrthoDB" id="5234086at2759"/>
<name>A0A194UPI3_CYTMA</name>
<gene>
    <name evidence="2" type="ORF">VP1G_00913</name>
</gene>
<sequence>MVVNPPKNQSSHYKEQEGSSDPLTTHSNGGTNCSADSTIVEETHSQLDQAAWPHITSDDTNNSNHNKPPHDLSNDVKLRQKALDDILRRARRKAETEYLRTSDASVFDQYLAPFVAGKKSPKRKWVLDGSTQRWYLYDPDTEEFLWCPTADSFA</sequence>
<feature type="compositionally biased region" description="Polar residues" evidence="1">
    <location>
        <begin position="19"/>
        <end position="37"/>
    </location>
</feature>
<dbReference type="EMBL" id="KN714669">
    <property type="protein sequence ID" value="KUI53553.1"/>
    <property type="molecule type" value="Genomic_DNA"/>
</dbReference>
<dbReference type="AlphaFoldDB" id="A0A194UPI3"/>
<feature type="compositionally biased region" description="Basic and acidic residues" evidence="1">
    <location>
        <begin position="68"/>
        <end position="77"/>
    </location>
</feature>